<reference evidence="3 4" key="1">
    <citation type="journal article" date="2019" name="Nat. Microbiol.">
        <title>Mediterranean grassland soil C-N compound turnover is dependent on rainfall and depth, and is mediated by genomically divergent microorganisms.</title>
        <authorList>
            <person name="Diamond S."/>
            <person name="Andeer P.F."/>
            <person name="Li Z."/>
            <person name="Crits-Christoph A."/>
            <person name="Burstein D."/>
            <person name="Anantharaman K."/>
            <person name="Lane K.R."/>
            <person name="Thomas B.C."/>
            <person name="Pan C."/>
            <person name="Northen T.R."/>
            <person name="Banfield J.F."/>
        </authorList>
    </citation>
    <scope>NUCLEOTIDE SEQUENCE [LARGE SCALE GENOMIC DNA]</scope>
    <source>
        <strain evidence="3">NP_8</strain>
    </source>
</reference>
<feature type="domain" description="NAD-dependent epimerase/dehydratase" evidence="2">
    <location>
        <begin position="1"/>
        <end position="44"/>
    </location>
</feature>
<dbReference type="Gene3D" id="3.90.25.10">
    <property type="entry name" value="UDP-galactose 4-epimerase, domain 1"/>
    <property type="match status" value="1"/>
</dbReference>
<evidence type="ECO:0000313" key="3">
    <source>
        <dbReference type="EMBL" id="TMI77238.1"/>
    </source>
</evidence>
<dbReference type="PANTHER" id="PTHR43000">
    <property type="entry name" value="DTDP-D-GLUCOSE 4,6-DEHYDRATASE-RELATED"/>
    <property type="match status" value="1"/>
</dbReference>
<dbReference type="EMBL" id="VBAP01000005">
    <property type="protein sequence ID" value="TMI77238.1"/>
    <property type="molecule type" value="Genomic_DNA"/>
</dbReference>
<dbReference type="AlphaFoldDB" id="A0A537J112"/>
<gene>
    <name evidence="3" type="ORF">E6H05_00980</name>
</gene>
<evidence type="ECO:0000259" key="2">
    <source>
        <dbReference type="Pfam" id="PF01370"/>
    </source>
</evidence>
<dbReference type="SUPFAM" id="SSF51735">
    <property type="entry name" value="NAD(P)-binding Rossmann-fold domains"/>
    <property type="match status" value="1"/>
</dbReference>
<proteinExistence type="inferred from homology"/>
<dbReference type="Proteomes" id="UP000318834">
    <property type="component" value="Unassembled WGS sequence"/>
</dbReference>
<comment type="caution">
    <text evidence="3">The sequence shown here is derived from an EMBL/GenBank/DDBJ whole genome shotgun (WGS) entry which is preliminary data.</text>
</comment>
<name>A0A537J112_9BACT</name>
<evidence type="ECO:0000256" key="1">
    <source>
        <dbReference type="ARBA" id="ARBA00007637"/>
    </source>
</evidence>
<comment type="similarity">
    <text evidence="1">Belongs to the NAD(P)-dependent epimerase/dehydratase family.</text>
</comment>
<dbReference type="InterPro" id="IPR001509">
    <property type="entry name" value="Epimerase_deHydtase"/>
</dbReference>
<protein>
    <submittedName>
        <fullName evidence="3">NAD-dependent epimerase/dehydratase family protein</fullName>
    </submittedName>
</protein>
<sequence length="131" mass="14154">MLDGKAPTIFGDGKQTRDFVYVEDVARANLLATTAPTSDMANIGTGTETAINDLYRHLAQLTGFGAQPVYASKRPGEVDRIALDPTRAARWLQWKPADTSARRSTPNRSGISAHAIPTVTRAIVSRSSPRC</sequence>
<organism evidence="3 4">
    <name type="scientific">Candidatus Segetimicrobium genomatis</name>
    <dbReference type="NCBI Taxonomy" id="2569760"/>
    <lineage>
        <taxon>Bacteria</taxon>
        <taxon>Bacillati</taxon>
        <taxon>Candidatus Sysuimicrobiota</taxon>
        <taxon>Candidatus Sysuimicrobiia</taxon>
        <taxon>Candidatus Sysuimicrobiales</taxon>
        <taxon>Candidatus Segetimicrobiaceae</taxon>
        <taxon>Candidatus Segetimicrobium</taxon>
    </lineage>
</organism>
<dbReference type="Pfam" id="PF01370">
    <property type="entry name" value="Epimerase"/>
    <property type="match status" value="1"/>
</dbReference>
<accession>A0A537J112</accession>
<dbReference type="InterPro" id="IPR036291">
    <property type="entry name" value="NAD(P)-bd_dom_sf"/>
</dbReference>
<dbReference type="Gene3D" id="3.40.50.720">
    <property type="entry name" value="NAD(P)-binding Rossmann-like Domain"/>
    <property type="match status" value="1"/>
</dbReference>
<evidence type="ECO:0000313" key="4">
    <source>
        <dbReference type="Proteomes" id="UP000318834"/>
    </source>
</evidence>